<dbReference type="Pfam" id="PF20431">
    <property type="entry name" value="E_motif"/>
    <property type="match status" value="1"/>
</dbReference>
<comment type="similarity">
    <text evidence="1">Belongs to the universal ribosomal protein uS4 family.</text>
</comment>
<keyword evidence="2" id="KW-0699">rRNA-binding</keyword>
<evidence type="ECO:0000256" key="2">
    <source>
        <dbReference type="ARBA" id="ARBA00022730"/>
    </source>
</evidence>
<proteinExistence type="inferred from homology"/>
<feature type="domain" description="Small ribosomal subunit protein uS4 N-terminal" evidence="9">
    <location>
        <begin position="578"/>
        <end position="695"/>
    </location>
</feature>
<keyword evidence="4" id="KW-0694">RNA-binding</keyword>
<dbReference type="InterPro" id="IPR046960">
    <property type="entry name" value="PPR_At4g14850-like_plant"/>
</dbReference>
<evidence type="ECO:0000256" key="8">
    <source>
        <dbReference type="SAM" id="MobiDB-lite"/>
    </source>
</evidence>
<dbReference type="GO" id="GO:0009451">
    <property type="term" value="P:RNA modification"/>
    <property type="evidence" value="ECO:0007669"/>
    <property type="project" value="InterPro"/>
</dbReference>
<evidence type="ECO:0000256" key="3">
    <source>
        <dbReference type="ARBA" id="ARBA00022737"/>
    </source>
</evidence>
<feature type="region of interest" description="Disordered" evidence="8">
    <location>
        <begin position="750"/>
        <end position="780"/>
    </location>
</feature>
<name>A0A426YSG5_ENSVE</name>
<feature type="repeat" description="PPR" evidence="7">
    <location>
        <begin position="375"/>
        <end position="409"/>
    </location>
</feature>
<accession>A0A426YSG5</accession>
<protein>
    <recommendedName>
        <fullName evidence="9">Small ribosomal subunit protein uS4 N-terminal domain-containing protein</fullName>
    </recommendedName>
</protein>
<dbReference type="PROSITE" id="PS51375">
    <property type="entry name" value="PPR"/>
    <property type="match status" value="4"/>
</dbReference>
<dbReference type="NCBIfam" id="NF003139">
    <property type="entry name" value="PRK04051.1"/>
    <property type="match status" value="1"/>
</dbReference>
<evidence type="ECO:0000256" key="1">
    <source>
        <dbReference type="ARBA" id="ARBA00007465"/>
    </source>
</evidence>
<dbReference type="GO" id="GO:0006412">
    <property type="term" value="P:translation"/>
    <property type="evidence" value="ECO:0007669"/>
    <property type="project" value="InterPro"/>
</dbReference>
<dbReference type="EMBL" id="AMZH03010473">
    <property type="protein sequence ID" value="RRT54683.1"/>
    <property type="molecule type" value="Genomic_DNA"/>
</dbReference>
<dbReference type="InterPro" id="IPR001912">
    <property type="entry name" value="Ribosomal_uS4_N"/>
</dbReference>
<dbReference type="FunFam" id="1.25.40.10:FF:000196">
    <property type="entry name" value="Pentatricopeptide repeat-containing protein At4g14850"/>
    <property type="match status" value="1"/>
</dbReference>
<dbReference type="InterPro" id="IPR018079">
    <property type="entry name" value="Ribosomal_uS4_CS"/>
</dbReference>
<dbReference type="InterPro" id="IPR036986">
    <property type="entry name" value="S4_RNA-bd_sf"/>
</dbReference>
<dbReference type="InterPro" id="IPR005710">
    <property type="entry name" value="Ribosomal_uS4_euk/arc"/>
</dbReference>
<comment type="caution">
    <text evidence="10">The sequence shown here is derived from an EMBL/GenBank/DDBJ whole genome shotgun (WGS) entry which is preliminary data.</text>
</comment>
<dbReference type="FunFam" id="1.25.40.10:FF:000366">
    <property type="entry name" value="Pentatricopeptide (PPR) repeat-containing protein"/>
    <property type="match status" value="1"/>
</dbReference>
<reference evidence="10 11" key="1">
    <citation type="journal article" date="2014" name="Agronomy (Basel)">
        <title>A Draft Genome Sequence for Ensete ventricosum, the Drought-Tolerant Tree Against Hunger.</title>
        <authorList>
            <person name="Harrison J."/>
            <person name="Moore K.A."/>
            <person name="Paszkiewicz K."/>
            <person name="Jones T."/>
            <person name="Grant M."/>
            <person name="Ambacheew D."/>
            <person name="Muzemil S."/>
            <person name="Studholme D.J."/>
        </authorList>
    </citation>
    <scope>NUCLEOTIDE SEQUENCE [LARGE SCALE GENOMIC DNA]</scope>
</reference>
<dbReference type="PROSITE" id="PS00632">
    <property type="entry name" value="RIBOSOMAL_S4"/>
    <property type="match status" value="1"/>
</dbReference>
<dbReference type="SMART" id="SM01390">
    <property type="entry name" value="Ribosomal_S4"/>
    <property type="match status" value="1"/>
</dbReference>
<feature type="compositionally biased region" description="Basic residues" evidence="8">
    <location>
        <begin position="755"/>
        <end position="766"/>
    </location>
</feature>
<evidence type="ECO:0000256" key="4">
    <source>
        <dbReference type="ARBA" id="ARBA00022884"/>
    </source>
</evidence>
<dbReference type="Proteomes" id="UP000287651">
    <property type="component" value="Unassembled WGS sequence"/>
</dbReference>
<dbReference type="Pfam" id="PF01535">
    <property type="entry name" value="PPR"/>
    <property type="match status" value="4"/>
</dbReference>
<dbReference type="GO" id="GO:0003735">
    <property type="term" value="F:structural constituent of ribosome"/>
    <property type="evidence" value="ECO:0007669"/>
    <property type="project" value="InterPro"/>
</dbReference>
<dbReference type="Pfam" id="PF20430">
    <property type="entry name" value="Eplus_motif"/>
    <property type="match status" value="1"/>
</dbReference>
<dbReference type="Pfam" id="PF13041">
    <property type="entry name" value="PPR_2"/>
    <property type="match status" value="2"/>
</dbReference>
<dbReference type="SUPFAM" id="SSF55174">
    <property type="entry name" value="Alpha-L RNA-binding motif"/>
    <property type="match status" value="1"/>
</dbReference>
<dbReference type="FunFam" id="1.25.40.10:FF:000344">
    <property type="entry name" value="Pentatricopeptide repeat-containing protein"/>
    <property type="match status" value="1"/>
</dbReference>
<dbReference type="Gene3D" id="3.10.290.10">
    <property type="entry name" value="RNA-binding S4 domain"/>
    <property type="match status" value="1"/>
</dbReference>
<dbReference type="FunFam" id="1.25.40.10:FF:000381">
    <property type="entry name" value="Pentatricopeptide repeat-containing protein"/>
    <property type="match status" value="1"/>
</dbReference>
<evidence type="ECO:0000256" key="7">
    <source>
        <dbReference type="PROSITE-ProRule" id="PRU00708"/>
    </source>
</evidence>
<organism evidence="10 11">
    <name type="scientific">Ensete ventricosum</name>
    <name type="common">Abyssinian banana</name>
    <name type="synonym">Musa ensete</name>
    <dbReference type="NCBI Taxonomy" id="4639"/>
    <lineage>
        <taxon>Eukaryota</taxon>
        <taxon>Viridiplantae</taxon>
        <taxon>Streptophyta</taxon>
        <taxon>Embryophyta</taxon>
        <taxon>Tracheophyta</taxon>
        <taxon>Spermatophyta</taxon>
        <taxon>Magnoliopsida</taxon>
        <taxon>Liliopsida</taxon>
        <taxon>Zingiberales</taxon>
        <taxon>Musaceae</taxon>
        <taxon>Ensete</taxon>
    </lineage>
</organism>
<dbReference type="CDD" id="cd00165">
    <property type="entry name" value="S4"/>
    <property type="match status" value="1"/>
</dbReference>
<dbReference type="InterPro" id="IPR046848">
    <property type="entry name" value="E_motif"/>
</dbReference>
<evidence type="ECO:0000313" key="11">
    <source>
        <dbReference type="Proteomes" id="UP000287651"/>
    </source>
</evidence>
<feature type="repeat" description="PPR" evidence="7">
    <location>
        <begin position="274"/>
        <end position="308"/>
    </location>
</feature>
<dbReference type="AlphaFoldDB" id="A0A426YSG5"/>
<keyword evidence="6" id="KW-0687">Ribonucleoprotein</keyword>
<dbReference type="NCBIfam" id="TIGR00756">
    <property type="entry name" value="PPR"/>
    <property type="match status" value="5"/>
</dbReference>
<evidence type="ECO:0000259" key="9">
    <source>
        <dbReference type="SMART" id="SM01390"/>
    </source>
</evidence>
<dbReference type="InterPro" id="IPR002885">
    <property type="entry name" value="PPR_rpt"/>
</dbReference>
<keyword evidence="5" id="KW-0689">Ribosomal protein</keyword>
<dbReference type="PANTHER" id="PTHR47926:SF366">
    <property type="entry name" value="PENTATRICOPEPTIDE REPEAT SUPERFAMILY PROTEIN"/>
    <property type="match status" value="1"/>
</dbReference>
<dbReference type="GO" id="GO:0019843">
    <property type="term" value="F:rRNA binding"/>
    <property type="evidence" value="ECO:0007669"/>
    <property type="project" value="UniProtKB-KW"/>
</dbReference>
<dbReference type="InterPro" id="IPR046849">
    <property type="entry name" value="E2_motif"/>
</dbReference>
<gene>
    <name evidence="10" type="ORF">B296_00043718</name>
</gene>
<feature type="repeat" description="PPR" evidence="7">
    <location>
        <begin position="171"/>
        <end position="205"/>
    </location>
</feature>
<dbReference type="GO" id="GO:0015935">
    <property type="term" value="C:small ribosomal subunit"/>
    <property type="evidence" value="ECO:0007669"/>
    <property type="project" value="InterPro"/>
</dbReference>
<feature type="repeat" description="PPR" evidence="7">
    <location>
        <begin position="70"/>
        <end position="104"/>
    </location>
</feature>
<dbReference type="InterPro" id="IPR011990">
    <property type="entry name" value="TPR-like_helical_dom_sf"/>
</dbReference>
<evidence type="ECO:0000256" key="6">
    <source>
        <dbReference type="ARBA" id="ARBA00023274"/>
    </source>
</evidence>
<keyword evidence="3" id="KW-0677">Repeat</keyword>
<dbReference type="Gene3D" id="1.25.40.10">
    <property type="entry name" value="Tetratricopeptide repeat domain"/>
    <property type="match status" value="4"/>
</dbReference>
<evidence type="ECO:0000313" key="10">
    <source>
        <dbReference type="EMBL" id="RRT54683.1"/>
    </source>
</evidence>
<sequence>MVKEPSVLGQLIQSYAGARKLNRGKQLHAHLISVGGVPSTFVANHLINMYAKCGDIHHAAALFDGMTQRNLVSWSAMISGFSQNGRALEALRTFSLMCAAGVRPTEFAFSSAIQASASFGSLAYGRQMHCSSVKLGFDDELFVGSNLADMYAGCGSLVEARLVFEEMPWKDEVSWTTMIDGYAKNGNLEDALGAFKEMVDAGRITIDQHALCSALNACAGLKAYRFGQSLHSSVVRLGLESETFIVNALTDMYAKAGDMDGASSVAKKVGSGWNVVSCSSLIDGYVEMNQLEEALRTYVDCRRQGTEPNEFTFSSMIKACADQAVLEQGTQFHAQVIKASFDMDPYVSSSLVDMYGKCGILKCSIQLFGEIQHASDAAWNSMVGALAHHGRGKEAVEAFHGMVARGCRPNHITFVNLLMACSHSGLVESGLEFFHSMHKTYGVEPGEEHYSCVIDMLARAGRLQEVKDFIGRMPFEPNAYGWCSLLGACRTHGDVELGEVAAEKLMKLEPGNTGIHVLLSTMYASMGHWEDVKAARKSMRDSRVKKLPGFSWVDVDNKAHVFGADDPSHPQIKEIHEKLEELSVKLSQAGYDGLFADGKTFKKPRRPYEKERLDAELKLVGEYGLRCKRELWRVQYALSRIRNAARDLLTLDEKNPRRIFEGEALLRRMNRYGLLEEGQNKLDYVLALTVENFLERRLQTLVFKSGMAKSIHHARVLIRQLGRQVVNIPSFMVRVDSAKHIDFSLTSPFGGGRPGRVKRRNQKAAAKKAAGGDGDEDDEE</sequence>
<dbReference type="PANTHER" id="PTHR47926">
    <property type="entry name" value="PENTATRICOPEPTIDE REPEAT-CONTAINING PROTEIN"/>
    <property type="match status" value="1"/>
</dbReference>
<evidence type="ECO:0000256" key="5">
    <source>
        <dbReference type="ARBA" id="ARBA00022980"/>
    </source>
</evidence>
<dbReference type="NCBIfam" id="TIGR01018">
    <property type="entry name" value="uS4_arch"/>
    <property type="match status" value="1"/>
</dbReference>
<dbReference type="Pfam" id="PF00163">
    <property type="entry name" value="Ribosomal_S4"/>
    <property type="match status" value="1"/>
</dbReference>